<dbReference type="Proteomes" id="UP000037178">
    <property type="component" value="Unassembled WGS sequence"/>
</dbReference>
<organism evidence="1 2">
    <name type="scientific">Candidatus Rhodobacter oscarellae</name>
    <dbReference type="NCBI Taxonomy" id="1675527"/>
    <lineage>
        <taxon>Bacteria</taxon>
        <taxon>Pseudomonadati</taxon>
        <taxon>Pseudomonadota</taxon>
        <taxon>Alphaproteobacteria</taxon>
        <taxon>Rhodobacterales</taxon>
        <taxon>Rhodobacter group</taxon>
        <taxon>Rhodobacter</taxon>
    </lineage>
</organism>
<keyword evidence="2" id="KW-1185">Reference proteome</keyword>
<dbReference type="STRING" id="1675527.AIOL_000826"/>
<sequence>MNAPVALAYAQGLTQGQRVKVDFARKMHDAGVSIGPLYDPKGERMRA</sequence>
<evidence type="ECO:0000313" key="1">
    <source>
        <dbReference type="EMBL" id="KMW60662.1"/>
    </source>
</evidence>
<dbReference type="PATRIC" id="fig|1675527.3.peg.883"/>
<comment type="caution">
    <text evidence="1">The sequence shown here is derived from an EMBL/GenBank/DDBJ whole genome shotgun (WGS) entry which is preliminary data.</text>
</comment>
<evidence type="ECO:0000313" key="2">
    <source>
        <dbReference type="Proteomes" id="UP000037178"/>
    </source>
</evidence>
<proteinExistence type="predicted"/>
<dbReference type="SUPFAM" id="SSF101790">
    <property type="entry name" value="Aminomethyltransferase beta-barrel domain"/>
    <property type="match status" value="1"/>
</dbReference>
<reference evidence="1 2" key="1">
    <citation type="submission" date="2015-06" db="EMBL/GenBank/DDBJ databases">
        <title>Draft genome sequence of an Alphaproteobacteria species associated to the Mediterranean sponge Oscarella lobularis.</title>
        <authorList>
            <person name="Jourda C."/>
            <person name="Santini S."/>
            <person name="Claverie J.-M."/>
        </authorList>
    </citation>
    <scope>NUCLEOTIDE SEQUENCE [LARGE SCALE GENOMIC DNA]</scope>
    <source>
        <strain evidence="1">IGS</strain>
    </source>
</reference>
<protein>
    <submittedName>
        <fullName evidence="1">Uncharacterized protein</fullName>
    </submittedName>
</protein>
<dbReference type="InterPro" id="IPR029043">
    <property type="entry name" value="GcvT/YgfZ_C"/>
</dbReference>
<dbReference type="EMBL" id="LFTY01000001">
    <property type="protein sequence ID" value="KMW60662.1"/>
    <property type="molecule type" value="Genomic_DNA"/>
</dbReference>
<gene>
    <name evidence="1" type="ORF">AIOL_000826</name>
</gene>
<dbReference type="AlphaFoldDB" id="A0A0J9ED03"/>
<accession>A0A0J9ED03</accession>
<name>A0A0J9ED03_9RHOB</name>